<name>A0A7R9IWE4_TIMCA</name>
<dbReference type="Gene3D" id="3.20.20.150">
    <property type="entry name" value="Divalent-metal-dependent TIM barrel enzymes"/>
    <property type="match status" value="1"/>
</dbReference>
<dbReference type="EMBL" id="OE179237">
    <property type="protein sequence ID" value="CAD7568133.1"/>
    <property type="molecule type" value="Genomic_DNA"/>
</dbReference>
<dbReference type="FunFam" id="3.20.20.150:FF:000007">
    <property type="entry name" value="Hydroxypyruvate isomerase"/>
    <property type="match status" value="1"/>
</dbReference>
<dbReference type="GO" id="GO:0008903">
    <property type="term" value="F:hydroxypyruvate isomerase activity"/>
    <property type="evidence" value="ECO:0007669"/>
    <property type="project" value="UniProtKB-EC"/>
</dbReference>
<dbReference type="InterPro" id="IPR026040">
    <property type="entry name" value="HyI-like"/>
</dbReference>
<accession>A0A7R9IWE4</accession>
<feature type="active site" description="Proton donor/acceptor" evidence="8">
    <location>
        <position position="241"/>
    </location>
</feature>
<comment type="similarity">
    <text evidence="3 7">Belongs to the hyi family.</text>
</comment>
<evidence type="ECO:0000256" key="3">
    <source>
        <dbReference type="ARBA" id="ARBA00005962"/>
    </source>
</evidence>
<dbReference type="SUPFAM" id="SSF51658">
    <property type="entry name" value="Xylose isomerase-like"/>
    <property type="match status" value="1"/>
</dbReference>
<comment type="function">
    <text evidence="2 7">Catalyzes the reversible isomerization between hydroxypyruvate and 2-hydroxy-3-oxopropanoate (also termed tartronate semialdehyde).</text>
</comment>
<evidence type="ECO:0000256" key="6">
    <source>
        <dbReference type="ARBA" id="ARBA00023235"/>
    </source>
</evidence>
<protein>
    <recommendedName>
        <fullName evidence="5 7">Putative hydroxypyruvate isomerase</fullName>
        <ecNumber evidence="4 7">5.3.1.22</ecNumber>
    </recommendedName>
</protein>
<comment type="catalytic activity">
    <reaction evidence="1 7">
        <text>3-hydroxypyruvate = 2-hydroxy-3-oxopropanoate</text>
        <dbReference type="Rhea" id="RHEA:11952"/>
        <dbReference type="ChEBI" id="CHEBI:17180"/>
        <dbReference type="ChEBI" id="CHEBI:57978"/>
        <dbReference type="EC" id="5.3.1.22"/>
    </reaction>
</comment>
<gene>
    <name evidence="10" type="ORF">TCMB3V08_LOCUS906</name>
</gene>
<evidence type="ECO:0000256" key="5">
    <source>
        <dbReference type="ARBA" id="ARBA00017985"/>
    </source>
</evidence>
<keyword evidence="6 7" id="KW-0413">Isomerase</keyword>
<feature type="active site" description="Proton donor/acceptor" evidence="8">
    <location>
        <position position="143"/>
    </location>
</feature>
<dbReference type="InterPro" id="IPR050417">
    <property type="entry name" value="Sugar_Epim/Isomerase"/>
</dbReference>
<dbReference type="PIRSF" id="PIRSF006241">
    <property type="entry name" value="HyI"/>
    <property type="match status" value="1"/>
</dbReference>
<evidence type="ECO:0000256" key="2">
    <source>
        <dbReference type="ARBA" id="ARBA00002968"/>
    </source>
</evidence>
<reference evidence="10" key="1">
    <citation type="submission" date="2020-11" db="EMBL/GenBank/DDBJ databases">
        <authorList>
            <person name="Tran Van P."/>
        </authorList>
    </citation>
    <scope>NUCLEOTIDE SEQUENCE</scope>
</reference>
<evidence type="ECO:0000256" key="4">
    <source>
        <dbReference type="ARBA" id="ARBA00012570"/>
    </source>
</evidence>
<sequence length="262" mass="29644">MPFRVCANLSFMFQETSSLLERYNLAKECGFKAVECAFPYQHKIEEVVEAKKSANVEQVLINVFPGDVAKGELGFAALPGKQEQFKDSFNLALNYAKALDCKLIHIMAGTVNEPTEEHAKVYENNLRFASKLLENEGIVGLIEPINCYSVPKYYLNSYEKGLEVLRKIKSPNLKLMLDIFHLQFIKGNLTRNISELLPDVGHIQVAQVPLRNEPNTSGEINYPYVFGLLEELGYQGWIGLEYKPLSSTKQGLGWMQSYNVHT</sequence>
<dbReference type="Pfam" id="PF01261">
    <property type="entry name" value="AP_endonuc_2"/>
    <property type="match status" value="1"/>
</dbReference>
<dbReference type="AlphaFoldDB" id="A0A7R9IWE4"/>
<dbReference type="PANTHER" id="PTHR43489:SF6">
    <property type="entry name" value="HYDROXYPYRUVATE ISOMERASE-RELATED"/>
    <property type="match status" value="1"/>
</dbReference>
<dbReference type="EC" id="5.3.1.22" evidence="4 7"/>
<evidence type="ECO:0000256" key="7">
    <source>
        <dbReference type="PIRNR" id="PIRNR006241"/>
    </source>
</evidence>
<evidence type="ECO:0000256" key="1">
    <source>
        <dbReference type="ARBA" id="ARBA00000476"/>
    </source>
</evidence>
<dbReference type="PANTHER" id="PTHR43489">
    <property type="entry name" value="ISOMERASE"/>
    <property type="match status" value="1"/>
</dbReference>
<organism evidence="10">
    <name type="scientific">Timema californicum</name>
    <name type="common">California timema</name>
    <name type="synonym">Walking stick</name>
    <dbReference type="NCBI Taxonomy" id="61474"/>
    <lineage>
        <taxon>Eukaryota</taxon>
        <taxon>Metazoa</taxon>
        <taxon>Ecdysozoa</taxon>
        <taxon>Arthropoda</taxon>
        <taxon>Hexapoda</taxon>
        <taxon>Insecta</taxon>
        <taxon>Pterygota</taxon>
        <taxon>Neoptera</taxon>
        <taxon>Polyneoptera</taxon>
        <taxon>Phasmatodea</taxon>
        <taxon>Timematodea</taxon>
        <taxon>Timematoidea</taxon>
        <taxon>Timematidae</taxon>
        <taxon>Timema</taxon>
    </lineage>
</organism>
<dbReference type="GO" id="GO:0046487">
    <property type="term" value="P:glyoxylate metabolic process"/>
    <property type="evidence" value="ECO:0007669"/>
    <property type="project" value="TreeGrafter"/>
</dbReference>
<proteinExistence type="inferred from homology"/>
<dbReference type="InterPro" id="IPR013022">
    <property type="entry name" value="Xyl_isomerase-like_TIM-brl"/>
</dbReference>
<feature type="domain" description="Xylose isomerase-like TIM barrel" evidence="9">
    <location>
        <begin position="25"/>
        <end position="257"/>
    </location>
</feature>
<evidence type="ECO:0000313" key="10">
    <source>
        <dbReference type="EMBL" id="CAD7568133.1"/>
    </source>
</evidence>
<evidence type="ECO:0000256" key="8">
    <source>
        <dbReference type="PIRSR" id="PIRSR006241-50"/>
    </source>
</evidence>
<evidence type="ECO:0000259" key="9">
    <source>
        <dbReference type="Pfam" id="PF01261"/>
    </source>
</evidence>
<dbReference type="InterPro" id="IPR036237">
    <property type="entry name" value="Xyl_isomerase-like_sf"/>
</dbReference>